<dbReference type="PANTHER" id="PTHR48079:SF6">
    <property type="entry name" value="NAD(P)-BINDING DOMAIN-CONTAINING PROTEIN-RELATED"/>
    <property type="match status" value="1"/>
</dbReference>
<sequence>MKVAIIGCGWLGKALAHALKAQSIDVLGTGQSEASVSALNALNIDALQLSLPLTEALSPLSLTTLSQYNVWVIAITPQLRKGETNYPEKIQDIMSLATSCQVARVILVSSTAVLNGLHNDIDESASLNLAAPKVDILSRAEMTVITATNEHLQSAVLRLSGLVGEDRHPGRFFKLDKLYSDGLAPVNLIHQKDAVGLLVNMIQCEEISGVYHGVSMTKASKHEFYREAARAIGLKEPRFDLAKDSAQAKRIFGEDTRKRLNYQYQLPDLMHWLEHS</sequence>
<keyword evidence="2" id="KW-1185">Reference proteome</keyword>
<dbReference type="EMBL" id="BSSV01000011">
    <property type="protein sequence ID" value="GLX87383.1"/>
    <property type="molecule type" value="Genomic_DNA"/>
</dbReference>
<dbReference type="SUPFAM" id="SSF51735">
    <property type="entry name" value="NAD(P)-binding Rossmann-fold domains"/>
    <property type="match status" value="1"/>
</dbReference>
<comment type="caution">
    <text evidence="1">The sequence shown here is derived from an EMBL/GenBank/DDBJ whole genome shotgun (WGS) entry which is preliminary data.</text>
</comment>
<dbReference type="Gene3D" id="3.40.50.720">
    <property type="entry name" value="NAD(P)-binding Rossmann-like Domain"/>
    <property type="match status" value="1"/>
</dbReference>
<dbReference type="PANTHER" id="PTHR48079">
    <property type="entry name" value="PROTEIN YEEZ"/>
    <property type="match status" value="1"/>
</dbReference>
<dbReference type="Proteomes" id="UP001157134">
    <property type="component" value="Unassembled WGS sequence"/>
</dbReference>
<gene>
    <name evidence="1" type="ORF">tloyanaT_36360</name>
</gene>
<dbReference type="RefSeq" id="WP_284301405.1">
    <property type="nucleotide sequence ID" value="NZ_BSSV01000011.1"/>
</dbReference>
<proteinExistence type="predicted"/>
<organism evidence="1 2">
    <name type="scientific">Thalassotalea loyana</name>
    <dbReference type="NCBI Taxonomy" id="280483"/>
    <lineage>
        <taxon>Bacteria</taxon>
        <taxon>Pseudomonadati</taxon>
        <taxon>Pseudomonadota</taxon>
        <taxon>Gammaproteobacteria</taxon>
        <taxon>Alteromonadales</taxon>
        <taxon>Colwelliaceae</taxon>
        <taxon>Thalassotalea</taxon>
    </lineage>
</organism>
<name>A0ABQ6HGZ6_9GAMM</name>
<accession>A0ABQ6HGZ6</accession>
<dbReference type="InterPro" id="IPR051783">
    <property type="entry name" value="NAD(P)-dependent_oxidoreduct"/>
</dbReference>
<reference evidence="1 2" key="1">
    <citation type="submission" date="2023-03" db="EMBL/GenBank/DDBJ databases">
        <title>Thalassotalea loyana LMG 22536T draft genome sequence.</title>
        <authorList>
            <person name="Sawabe T."/>
        </authorList>
    </citation>
    <scope>NUCLEOTIDE SEQUENCE [LARGE SCALE GENOMIC DNA]</scope>
    <source>
        <strain evidence="1 2">LMG 22536</strain>
    </source>
</reference>
<evidence type="ECO:0000313" key="2">
    <source>
        <dbReference type="Proteomes" id="UP001157134"/>
    </source>
</evidence>
<protein>
    <submittedName>
        <fullName evidence="1">NAD(P)-dependent oxidoreductase</fullName>
    </submittedName>
</protein>
<evidence type="ECO:0000313" key="1">
    <source>
        <dbReference type="EMBL" id="GLX87383.1"/>
    </source>
</evidence>
<dbReference type="InterPro" id="IPR036291">
    <property type="entry name" value="NAD(P)-bd_dom_sf"/>
</dbReference>